<organism evidence="5 6">
    <name type="scientific">[Mycobacterium] vasticus</name>
    <dbReference type="NCBI Taxonomy" id="2875777"/>
    <lineage>
        <taxon>Bacteria</taxon>
        <taxon>Bacillati</taxon>
        <taxon>Actinomycetota</taxon>
        <taxon>Actinomycetes</taxon>
        <taxon>Mycobacteriales</taxon>
        <taxon>Mycobacteriaceae</taxon>
        <taxon>Mycolicibacter</taxon>
    </lineage>
</organism>
<dbReference type="EMBL" id="JAYJJQ010000032">
    <property type="protein sequence ID" value="MEB3071664.1"/>
    <property type="molecule type" value="Genomic_DNA"/>
</dbReference>
<gene>
    <name evidence="5" type="ORF">K5L39_21040</name>
</gene>
<comment type="caution">
    <text evidence="5">The sequence shown here is derived from an EMBL/GenBank/DDBJ whole genome shotgun (WGS) entry which is preliminary data.</text>
</comment>
<keyword evidence="6" id="KW-1185">Reference proteome</keyword>
<dbReference type="Proteomes" id="UP001299283">
    <property type="component" value="Unassembled WGS sequence"/>
</dbReference>
<feature type="transmembrane region" description="Helical" evidence="4">
    <location>
        <begin position="77"/>
        <end position="100"/>
    </location>
</feature>
<proteinExistence type="predicted"/>
<evidence type="ECO:0000313" key="5">
    <source>
        <dbReference type="EMBL" id="MEB3071664.1"/>
    </source>
</evidence>
<feature type="region of interest" description="Disordered" evidence="3">
    <location>
        <begin position="1"/>
        <end position="24"/>
    </location>
</feature>
<keyword evidence="4" id="KW-0812">Transmembrane</keyword>
<evidence type="ECO:0000256" key="3">
    <source>
        <dbReference type="SAM" id="MobiDB-lite"/>
    </source>
</evidence>
<dbReference type="RefSeq" id="WP_225397610.1">
    <property type="nucleotide sequence ID" value="NZ_JAYJJQ010000032.1"/>
</dbReference>
<evidence type="ECO:0000256" key="4">
    <source>
        <dbReference type="SAM" id="Phobius"/>
    </source>
</evidence>
<evidence type="ECO:0000256" key="1">
    <source>
        <dbReference type="ARBA" id="ARBA00004370"/>
    </source>
</evidence>
<comment type="subcellular location">
    <subcellularLocation>
        <location evidence="1">Membrane</location>
    </subcellularLocation>
</comment>
<accession>A0ABU5Z2M8</accession>
<keyword evidence="2 4" id="KW-0472">Membrane</keyword>
<evidence type="ECO:0000256" key="2">
    <source>
        <dbReference type="ARBA" id="ARBA00023136"/>
    </source>
</evidence>
<reference evidence="5 6" key="1">
    <citation type="submission" date="2023-12" db="EMBL/GenBank/DDBJ databases">
        <title>Description of new species of Mycobacterium terrae complex isolated from sewage at the Sao Paulo Zoological Park Foundation in Brazil.</title>
        <authorList>
            <person name="Romagnoli C.L."/>
            <person name="Conceicao E.C."/>
            <person name="Machado E."/>
            <person name="Barreto L.B.P.F."/>
            <person name="Sharma A."/>
            <person name="Silva N.M."/>
            <person name="Marques L.E."/>
            <person name="Juliana M.A."/>
            <person name="Lourenco M.C.S."/>
            <person name="Digiampietri L.A."/>
            <person name="Suffys P.N."/>
            <person name="Viana-Niero C."/>
        </authorList>
    </citation>
    <scope>NUCLEOTIDE SEQUENCE [LARGE SCALE GENOMIC DNA]</scope>
    <source>
        <strain evidence="5 6">MYC017</strain>
    </source>
</reference>
<protein>
    <submittedName>
        <fullName evidence="5">Tetratricopeptide repeat protein</fullName>
    </submittedName>
</protein>
<sequence>MADDATAPAERMIMPGRENDGADSTIEDIGATAGAESAAAPSDHIVSGPEDGVVIEASETDIEALAEGRARRRLSPLALAVLLGIGVAVGVGCLAGWSGLQAYQARQTERQHEVFLQVARQGALNLTTIDWEQADADVERILNGATGTFHDDFSSRVGPFLEVVKHAQSKSVGTITGAGLESETADEAQALVAVNVTTDMAGVSTSEPRAWRMRIAVQKVGDEIKVSNVQFVP</sequence>
<evidence type="ECO:0000313" key="6">
    <source>
        <dbReference type="Proteomes" id="UP001299283"/>
    </source>
</evidence>
<keyword evidence="4" id="KW-1133">Transmembrane helix</keyword>
<name>A0ABU5Z2M8_9MYCO</name>
<dbReference type="PANTHER" id="PTHR37042">
    <property type="entry name" value="OUTER MEMBRANE PROTEIN RV1973"/>
    <property type="match status" value="1"/>
</dbReference>
<dbReference type="PANTHER" id="PTHR37042:SF4">
    <property type="entry name" value="OUTER MEMBRANE PROTEIN RV1973"/>
    <property type="match status" value="1"/>
</dbReference>